<dbReference type="InterPro" id="IPR023214">
    <property type="entry name" value="HAD_sf"/>
</dbReference>
<dbReference type="Gene3D" id="3.40.50.1000">
    <property type="entry name" value="HAD superfamily/HAD-like"/>
    <property type="match status" value="1"/>
</dbReference>
<evidence type="ECO:0000313" key="1">
    <source>
        <dbReference type="EMBL" id="KAA5605865.1"/>
    </source>
</evidence>
<evidence type="ECO:0008006" key="3">
    <source>
        <dbReference type="Google" id="ProtNLM"/>
    </source>
</evidence>
<dbReference type="OrthoDB" id="8746852at2"/>
<organism evidence="1 2">
    <name type="scientific">Roseospira marina</name>
    <dbReference type="NCBI Taxonomy" id="140057"/>
    <lineage>
        <taxon>Bacteria</taxon>
        <taxon>Pseudomonadati</taxon>
        <taxon>Pseudomonadota</taxon>
        <taxon>Alphaproteobacteria</taxon>
        <taxon>Rhodospirillales</taxon>
        <taxon>Rhodospirillaceae</taxon>
        <taxon>Roseospira</taxon>
    </lineage>
</organism>
<accession>A0A5M6IDR3</accession>
<dbReference type="InterPro" id="IPR036412">
    <property type="entry name" value="HAD-like_sf"/>
</dbReference>
<dbReference type="Proteomes" id="UP000324065">
    <property type="component" value="Unassembled WGS sequence"/>
</dbReference>
<comment type="caution">
    <text evidence="1">The sequence shown here is derived from an EMBL/GenBank/DDBJ whole genome shotgun (WGS) entry which is preliminary data.</text>
</comment>
<dbReference type="Gene3D" id="3.90.1070.10">
    <property type="match status" value="1"/>
</dbReference>
<dbReference type="PIRSF" id="PIRSF030802">
    <property type="entry name" value="UCP030802"/>
    <property type="match status" value="1"/>
</dbReference>
<keyword evidence="2" id="KW-1185">Reference proteome</keyword>
<gene>
    <name evidence="1" type="ORF">F1188_09655</name>
</gene>
<name>A0A5M6IDR3_9PROT</name>
<dbReference type="InterPro" id="IPR024197">
    <property type="entry name" value="TPP-like"/>
</dbReference>
<dbReference type="AlphaFoldDB" id="A0A5M6IDR3"/>
<dbReference type="RefSeq" id="WP_150062195.1">
    <property type="nucleotide sequence ID" value="NZ_JACHII010000004.1"/>
</dbReference>
<proteinExistence type="predicted"/>
<dbReference type="SUPFAM" id="SSF56784">
    <property type="entry name" value="HAD-like"/>
    <property type="match status" value="1"/>
</dbReference>
<reference evidence="1 2" key="1">
    <citation type="submission" date="2019-09" db="EMBL/GenBank/DDBJ databases">
        <title>Genome sequence of Roseospira marina, one of the more divergent members of the non-sulfur purple photosynthetic bacterial family, the Rhodospirillaceae.</title>
        <authorList>
            <person name="Meyer T."/>
            <person name="Kyndt J."/>
        </authorList>
    </citation>
    <scope>NUCLEOTIDE SEQUENCE [LARGE SCALE GENOMIC DNA]</scope>
    <source>
        <strain evidence="1 2">DSM 15113</strain>
    </source>
</reference>
<dbReference type="EMBL" id="VWPJ01000007">
    <property type="protein sequence ID" value="KAA5605865.1"/>
    <property type="molecule type" value="Genomic_DNA"/>
</dbReference>
<protein>
    <recommendedName>
        <fullName evidence="3">Sucrose phosphatase-like domain-containing protein</fullName>
    </recommendedName>
</protein>
<evidence type="ECO:0000313" key="2">
    <source>
        <dbReference type="Proteomes" id="UP000324065"/>
    </source>
</evidence>
<sequence length="251" mass="26921">MRRIVFVDLDDTLFQTHRKKPAADHPAAMDRDGHPLSFRCGRQVAFFEWLARDATVIPVTGRNVDAFRRVTLPFDSLAVCSFGGVILAANGQPDPVWHARMAQAADRTAPVLQRLLEGVAEAAADQRVDVRYRIIQDAGLPLYISVKLNAGDVEDMSRLGTAITSFVPDDWTIHLNATNLAVLPPFLGKAAAVAYVQAALIGEEPVLTVGVGDSLTDVAFMGLCDFAVAPSDSQIMAALSARTPLPMAAGA</sequence>